<dbReference type="InterPro" id="IPR038461">
    <property type="entry name" value="Schlafen_AlbA_2_dom_sf"/>
</dbReference>
<feature type="domain" description="Schlafen AlbA-2" evidence="1">
    <location>
        <begin position="102"/>
        <end position="240"/>
    </location>
</feature>
<evidence type="ECO:0000313" key="2">
    <source>
        <dbReference type="EMBL" id="AZZ65453.1"/>
    </source>
</evidence>
<dbReference type="Pfam" id="PF04326">
    <property type="entry name" value="SLFN_AlbA_2"/>
    <property type="match status" value="1"/>
</dbReference>
<protein>
    <recommendedName>
        <fullName evidence="1">Schlafen AlbA-2 domain-containing protein</fullName>
    </recommendedName>
</protein>
<keyword evidence="3" id="KW-1185">Reference proteome</keyword>
<accession>A0A3T0TTV6</accession>
<dbReference type="InterPro" id="IPR007421">
    <property type="entry name" value="Schlafen_AlbA_2_dom"/>
</dbReference>
<evidence type="ECO:0000259" key="1">
    <source>
        <dbReference type="Pfam" id="PF04326"/>
    </source>
</evidence>
<organism evidence="2 3">
    <name type="scientific">Metamycoplasma phocicerebrale</name>
    <dbReference type="NCBI Taxonomy" id="142649"/>
    <lineage>
        <taxon>Bacteria</taxon>
        <taxon>Bacillati</taxon>
        <taxon>Mycoplasmatota</taxon>
        <taxon>Mycoplasmoidales</taxon>
        <taxon>Metamycoplasmataceae</taxon>
        <taxon>Metamycoplasma</taxon>
    </lineage>
</organism>
<dbReference type="EMBL" id="CP033058">
    <property type="protein sequence ID" value="AZZ65453.1"/>
    <property type="molecule type" value="Genomic_DNA"/>
</dbReference>
<reference evidence="2" key="1">
    <citation type="submission" date="2019-03" db="EMBL/GenBank/DDBJ databases">
        <title>Draft Sequence and Annotation of the Mycoplasma phocicerebrale Strain 1049T Genome.</title>
        <authorList>
            <person name="Frasca S.Jr."/>
            <person name="Kutish G.F."/>
            <person name="Castellanos Gell J."/>
            <person name="Michaels D.L."/>
            <person name="Brown D.R."/>
        </authorList>
    </citation>
    <scope>NUCLEOTIDE SEQUENCE</scope>
    <source>
        <strain evidence="2">1049</strain>
    </source>
</reference>
<name>A0A3T0TTV6_9BACT</name>
<dbReference type="KEGG" id="mphc:DMC14_001455"/>
<dbReference type="OrthoDB" id="346095at2"/>
<dbReference type="Proteomes" id="UP000256585">
    <property type="component" value="Chromosome"/>
</dbReference>
<proteinExistence type="predicted"/>
<sequence length="254" mass="30310">MNKEQEEKIKKLIENLNNIGYLIKENTKKTEWHYLINFKNSKAVVNVHFDKKSNTKIVVNGEKAKYDIYLQTLVENFWNEKIDLEKNNLDIIELIDNKKELSFCDYKKEYFSSDNKNKTSDLLKDIISMANNLYKDDESKKRNNSYLIYGVDDEGNVCGLIEKDKKLLNQEYLNNLLKEKDFAGKKIPKVKVKTIYYKSIEILVLDIEKNIDAPYYLLKKYDQTYSYAIYTRHNSSNKEAEYEEVEELWKRHFN</sequence>
<gene>
    <name evidence="2" type="ORF">DMC14_001455</name>
</gene>
<dbReference type="AlphaFoldDB" id="A0A3T0TTV6"/>
<evidence type="ECO:0000313" key="3">
    <source>
        <dbReference type="Proteomes" id="UP000256585"/>
    </source>
</evidence>
<dbReference type="Gene3D" id="3.30.950.30">
    <property type="entry name" value="Schlafen, AAA domain"/>
    <property type="match status" value="1"/>
</dbReference>
<dbReference type="RefSeq" id="WP_116171717.1">
    <property type="nucleotide sequence ID" value="NZ_CP033058.2"/>
</dbReference>